<dbReference type="InterPro" id="IPR006311">
    <property type="entry name" value="TAT_signal"/>
</dbReference>
<dbReference type="Proteomes" id="UP001054820">
    <property type="component" value="Chromosome"/>
</dbReference>
<evidence type="ECO:0000256" key="3">
    <source>
        <dbReference type="SAM" id="SignalP"/>
    </source>
</evidence>
<dbReference type="NCBIfam" id="TIGR01409">
    <property type="entry name" value="TAT_signal_seq"/>
    <property type="match status" value="1"/>
</dbReference>
<feature type="signal peptide" evidence="3">
    <location>
        <begin position="1"/>
        <end position="26"/>
    </location>
</feature>
<keyword evidence="1 3" id="KW-0732">Signal</keyword>
<keyword evidence="5" id="KW-1185">Reference proteome</keyword>
<feature type="chain" id="PRO_5046491795" description="Twin-arginine translocation signal domain-containing protein" evidence="3">
    <location>
        <begin position="27"/>
        <end position="95"/>
    </location>
</feature>
<gene>
    <name evidence="4" type="ORF">THMIRHAM_18550</name>
</gene>
<organism evidence="4 5">
    <name type="scientific">Thiomicrorhabdus immobilis</name>
    <dbReference type="NCBI Taxonomy" id="2791037"/>
    <lineage>
        <taxon>Bacteria</taxon>
        <taxon>Pseudomonadati</taxon>
        <taxon>Pseudomonadota</taxon>
        <taxon>Gammaproteobacteria</taxon>
        <taxon>Thiotrichales</taxon>
        <taxon>Piscirickettsiaceae</taxon>
        <taxon>Thiomicrorhabdus</taxon>
    </lineage>
</organism>
<proteinExistence type="predicted"/>
<dbReference type="EMBL" id="AP024202">
    <property type="protein sequence ID" value="BCN94070.1"/>
    <property type="molecule type" value="Genomic_DNA"/>
</dbReference>
<evidence type="ECO:0000256" key="1">
    <source>
        <dbReference type="ARBA" id="ARBA00022729"/>
    </source>
</evidence>
<dbReference type="InterPro" id="IPR019546">
    <property type="entry name" value="TAT_signal_bac_arc"/>
</dbReference>
<evidence type="ECO:0000313" key="4">
    <source>
        <dbReference type="EMBL" id="BCN94070.1"/>
    </source>
</evidence>
<dbReference type="PROSITE" id="PS51318">
    <property type="entry name" value="TAT"/>
    <property type="match status" value="1"/>
</dbReference>
<evidence type="ECO:0000256" key="2">
    <source>
        <dbReference type="SAM" id="MobiDB-lite"/>
    </source>
</evidence>
<name>A0ABN6CYJ4_9GAMM</name>
<sequence length="95" mass="9691">MKSNSRRDFLKLAGAAMVSVTGVASAAENAFGFKQLDSGYSQVSLKGKYGGAMPKLDDSEGRCGVKKPEGTCGAKEPEGACGGKQPEARCGGLTS</sequence>
<reference evidence="4" key="1">
    <citation type="journal article" date="2022" name="Arch. Microbiol.">
        <title>Thiomicrorhabdus immobilis sp. nov., a mesophilic sulfur-oxidizing bacterium isolated from sediment of a brackish lake in northern Japan.</title>
        <authorList>
            <person name="Kojima H."/>
            <person name="Mochizuki J."/>
            <person name="Kanda M."/>
            <person name="Watanabe T."/>
            <person name="Fukui M."/>
        </authorList>
    </citation>
    <scope>NUCLEOTIDE SEQUENCE</scope>
    <source>
        <strain evidence="4">Am19</strain>
    </source>
</reference>
<protein>
    <recommendedName>
        <fullName evidence="6">Twin-arginine translocation signal domain-containing protein</fullName>
    </recommendedName>
</protein>
<accession>A0ABN6CYJ4</accession>
<evidence type="ECO:0000313" key="5">
    <source>
        <dbReference type="Proteomes" id="UP001054820"/>
    </source>
</evidence>
<dbReference type="RefSeq" id="WP_237261548.1">
    <property type="nucleotide sequence ID" value="NZ_AP024202.1"/>
</dbReference>
<evidence type="ECO:0008006" key="6">
    <source>
        <dbReference type="Google" id="ProtNLM"/>
    </source>
</evidence>
<feature type="region of interest" description="Disordered" evidence="2">
    <location>
        <begin position="72"/>
        <end position="95"/>
    </location>
</feature>